<dbReference type="NCBIfam" id="TIGR03314">
    <property type="entry name" value="Se_ssnA"/>
    <property type="match status" value="1"/>
</dbReference>
<dbReference type="InterPro" id="IPR054418">
    <property type="entry name" value="MQNX/HUTI_composite_N"/>
</dbReference>
<name>A0A4Z0R570_9FIRM</name>
<proteinExistence type="predicted"/>
<feature type="domain" description="Aminodeoxyfutalosine deaminase/Imidazolonepropionase-like composite" evidence="5">
    <location>
        <begin position="22"/>
        <end position="47"/>
    </location>
</feature>
<protein>
    <submittedName>
        <fullName evidence="6">Putative aminohydrolase SsnA</fullName>
    </submittedName>
</protein>
<dbReference type="PANTHER" id="PTHR43794:SF11">
    <property type="entry name" value="AMIDOHYDROLASE-RELATED DOMAIN-CONTAINING PROTEIN"/>
    <property type="match status" value="1"/>
</dbReference>
<comment type="caution">
    <text evidence="6">The sequence shown here is derived from an EMBL/GenBank/DDBJ whole genome shotgun (WGS) entry which is preliminary data.</text>
</comment>
<accession>A0A4Z0R570</accession>
<dbReference type="GO" id="GO:0046872">
    <property type="term" value="F:metal ion binding"/>
    <property type="evidence" value="ECO:0007669"/>
    <property type="project" value="UniProtKB-KW"/>
</dbReference>
<dbReference type="OrthoDB" id="9807210at2"/>
<evidence type="ECO:0000313" key="6">
    <source>
        <dbReference type="EMBL" id="TGE37485.1"/>
    </source>
</evidence>
<dbReference type="SUPFAM" id="SSF51556">
    <property type="entry name" value="Metallo-dependent hydrolases"/>
    <property type="match status" value="1"/>
</dbReference>
<evidence type="ECO:0000313" key="7">
    <source>
        <dbReference type="Proteomes" id="UP000298460"/>
    </source>
</evidence>
<gene>
    <name evidence="6" type="primary">ssnA</name>
    <name evidence="6" type="ORF">E4K67_12065</name>
</gene>
<dbReference type="Proteomes" id="UP000298460">
    <property type="component" value="Unassembled WGS sequence"/>
</dbReference>
<dbReference type="NCBIfam" id="NF005540">
    <property type="entry name" value="PRK07203.1"/>
    <property type="match status" value="1"/>
</dbReference>
<dbReference type="AlphaFoldDB" id="A0A4Z0R570"/>
<dbReference type="InterPro" id="IPR011059">
    <property type="entry name" value="Metal-dep_hydrolase_composite"/>
</dbReference>
<evidence type="ECO:0000259" key="5">
    <source>
        <dbReference type="Pfam" id="PF22039"/>
    </source>
</evidence>
<dbReference type="InterPro" id="IPR050287">
    <property type="entry name" value="MTA/SAH_deaminase"/>
</dbReference>
<dbReference type="GO" id="GO:0016810">
    <property type="term" value="F:hydrolase activity, acting on carbon-nitrogen (but not peptide) bonds"/>
    <property type="evidence" value="ECO:0007669"/>
    <property type="project" value="InterPro"/>
</dbReference>
<dbReference type="PANTHER" id="PTHR43794">
    <property type="entry name" value="AMINOHYDROLASE SSNA-RELATED"/>
    <property type="match status" value="1"/>
</dbReference>
<reference evidence="6 7" key="1">
    <citation type="submission" date="2019-03" db="EMBL/GenBank/DDBJ databases">
        <title>Draft Genome Sequence of Desulfosporosinus fructosivorans Strain 63.6F, Isolated from Marine Sediment in the Baltic Sea.</title>
        <authorList>
            <person name="Hausmann B."/>
            <person name="Vandieken V."/>
            <person name="Pjevac P."/>
            <person name="Schreck K."/>
            <person name="Herbold C.W."/>
            <person name="Loy A."/>
        </authorList>
    </citation>
    <scope>NUCLEOTIDE SEQUENCE [LARGE SCALE GENOMIC DNA]</scope>
    <source>
        <strain evidence="6 7">63.6F</strain>
    </source>
</reference>
<dbReference type="RefSeq" id="WP_135547046.1">
    <property type="nucleotide sequence ID" value="NZ_SPQQ01000004.1"/>
</dbReference>
<evidence type="ECO:0000256" key="2">
    <source>
        <dbReference type="ARBA" id="ARBA00022801"/>
    </source>
</evidence>
<dbReference type="SUPFAM" id="SSF51338">
    <property type="entry name" value="Composite domain of metallo-dependent hydrolases"/>
    <property type="match status" value="1"/>
</dbReference>
<evidence type="ECO:0000259" key="4">
    <source>
        <dbReference type="Pfam" id="PF01979"/>
    </source>
</evidence>
<sequence length="442" mass="48078">MLLIGNGTVLTLGKSNQVIPKGGVLIQDTKIIEVGSTQDLQTRFPDAEFIDAHGKLIMPGMINTHMHLYSTFARGMDSKSKPPKSFGDILEGLWWKLDKLLSIEDVYYSGLTPLIECIKTGTTTIVDHHASPMTITGSLFALSKAAKEMGVRAAFCYEVSDRDGEEIANEGIRENVDFIAACQANPEPMVAGMFGLHASLTLSDKTLAASSEAAKSLGAGFHVHVAEGKEDLEDCLDKYGMRVVERLEKFDILGPKTIAVHCVHIDDHEIDILKKTQTQVVHNPESNMGNAVGVTPVLKMLEKGVQVGLGTDGYTCDMFESSKVANILHKHAAADPSVAWGEVPQMLYGNNPEIASKLFGGKFGELVEGAWADVIVVDYIPPTPLNANNWTGHLLFGVSGRSVETTVINGRVRMLNRKLIDIDEVAIGERSRELAQGVWNRI</sequence>
<keyword evidence="7" id="KW-1185">Reference proteome</keyword>
<feature type="domain" description="Amidohydrolase-related" evidence="4">
    <location>
        <begin position="57"/>
        <end position="412"/>
    </location>
</feature>
<evidence type="ECO:0000256" key="3">
    <source>
        <dbReference type="ARBA" id="ARBA00022833"/>
    </source>
</evidence>
<organism evidence="6 7">
    <name type="scientific">Desulfosporosinus fructosivorans</name>
    <dbReference type="NCBI Taxonomy" id="2018669"/>
    <lineage>
        <taxon>Bacteria</taxon>
        <taxon>Bacillati</taxon>
        <taxon>Bacillota</taxon>
        <taxon>Clostridia</taxon>
        <taxon>Eubacteriales</taxon>
        <taxon>Desulfitobacteriaceae</taxon>
        <taxon>Desulfosporosinus</taxon>
    </lineage>
</organism>
<dbReference type="Pfam" id="PF22039">
    <property type="entry name" value="HUTI_composite_bact"/>
    <property type="match status" value="1"/>
</dbReference>
<dbReference type="Gene3D" id="2.30.40.10">
    <property type="entry name" value="Urease, subunit C, domain 1"/>
    <property type="match status" value="1"/>
</dbReference>
<dbReference type="InterPro" id="IPR017700">
    <property type="entry name" value="Aminohydrolase_SsnA"/>
</dbReference>
<evidence type="ECO:0000256" key="1">
    <source>
        <dbReference type="ARBA" id="ARBA00022723"/>
    </source>
</evidence>
<dbReference type="InterPro" id="IPR006680">
    <property type="entry name" value="Amidohydro-rel"/>
</dbReference>
<dbReference type="EMBL" id="SPQQ01000004">
    <property type="protein sequence ID" value="TGE37485.1"/>
    <property type="molecule type" value="Genomic_DNA"/>
</dbReference>
<dbReference type="Pfam" id="PF01979">
    <property type="entry name" value="Amidohydro_1"/>
    <property type="match status" value="1"/>
</dbReference>
<dbReference type="CDD" id="cd01298">
    <property type="entry name" value="ATZ_TRZ_like"/>
    <property type="match status" value="1"/>
</dbReference>
<dbReference type="Gene3D" id="3.20.20.140">
    <property type="entry name" value="Metal-dependent hydrolases"/>
    <property type="match status" value="1"/>
</dbReference>
<dbReference type="InterPro" id="IPR032466">
    <property type="entry name" value="Metal_Hydrolase"/>
</dbReference>
<keyword evidence="1" id="KW-0479">Metal-binding</keyword>
<keyword evidence="2 6" id="KW-0378">Hydrolase</keyword>
<keyword evidence="3" id="KW-0862">Zinc</keyword>